<reference evidence="5" key="1">
    <citation type="journal article" date="2010" name="Science">
        <title>Plasticity of animal genome architecture unmasked by rapid evolution of a pelagic tunicate.</title>
        <authorList>
            <person name="Denoeud F."/>
            <person name="Henriet S."/>
            <person name="Mungpakdee S."/>
            <person name="Aury J.M."/>
            <person name="Da Silva C."/>
            <person name="Brinkmann H."/>
            <person name="Mikhaleva J."/>
            <person name="Olsen L.C."/>
            <person name="Jubin C."/>
            <person name="Canestro C."/>
            <person name="Bouquet J.M."/>
            <person name="Danks G."/>
            <person name="Poulain J."/>
            <person name="Campsteijn C."/>
            <person name="Adamski M."/>
            <person name="Cross I."/>
            <person name="Yadetie F."/>
            <person name="Muffato M."/>
            <person name="Louis A."/>
            <person name="Butcher S."/>
            <person name="Tsagkogeorga G."/>
            <person name="Konrad A."/>
            <person name="Singh S."/>
            <person name="Jensen M.F."/>
            <person name="Cong E.H."/>
            <person name="Eikeseth-Otteraa H."/>
            <person name="Noel B."/>
            <person name="Anthouard V."/>
            <person name="Porcel B.M."/>
            <person name="Kachouri-Lafond R."/>
            <person name="Nishino A."/>
            <person name="Ugolini M."/>
            <person name="Chourrout P."/>
            <person name="Nishida H."/>
            <person name="Aasland R."/>
            <person name="Huzurbazar S."/>
            <person name="Westhof E."/>
            <person name="Delsuc F."/>
            <person name="Lehrach H."/>
            <person name="Reinhardt R."/>
            <person name="Weissenbach J."/>
            <person name="Roy S.W."/>
            <person name="Artiguenave F."/>
            <person name="Postlethwait J.H."/>
            <person name="Manak J.R."/>
            <person name="Thompson E.M."/>
            <person name="Jaillon O."/>
            <person name="Du Pasquier L."/>
            <person name="Boudinot P."/>
            <person name="Liberles D.A."/>
            <person name="Volff J.N."/>
            <person name="Philippe H."/>
            <person name="Lenhard B."/>
            <person name="Roest Crollius H."/>
            <person name="Wincker P."/>
            <person name="Chourrout D."/>
        </authorList>
    </citation>
    <scope>NUCLEOTIDE SEQUENCE [LARGE SCALE GENOMIC DNA]</scope>
</reference>
<evidence type="ECO:0000313" key="5">
    <source>
        <dbReference type="EMBL" id="CBY07819.1"/>
    </source>
</evidence>
<dbReference type="CDD" id="cd12087">
    <property type="entry name" value="TM_EGFR-like"/>
    <property type="match status" value="1"/>
</dbReference>
<keyword evidence="1" id="KW-0547">Nucleotide-binding</keyword>
<evidence type="ECO:0000256" key="2">
    <source>
        <dbReference type="SAM" id="MobiDB-lite"/>
    </source>
</evidence>
<dbReference type="InParanoid" id="E4X6K1"/>
<keyword evidence="3" id="KW-0812">Transmembrane</keyword>
<organism evidence="5">
    <name type="scientific">Oikopleura dioica</name>
    <name type="common">Tunicate</name>
    <dbReference type="NCBI Taxonomy" id="34765"/>
    <lineage>
        <taxon>Eukaryota</taxon>
        <taxon>Metazoa</taxon>
        <taxon>Chordata</taxon>
        <taxon>Tunicata</taxon>
        <taxon>Appendicularia</taxon>
        <taxon>Copelata</taxon>
        <taxon>Oikopleuridae</taxon>
        <taxon>Oikopleura</taxon>
    </lineage>
</organism>
<feature type="region of interest" description="Disordered" evidence="2">
    <location>
        <begin position="477"/>
        <end position="496"/>
    </location>
</feature>
<dbReference type="Gene3D" id="1.10.510.10">
    <property type="entry name" value="Transferase(Phosphotransferase) domain 1"/>
    <property type="match status" value="1"/>
</dbReference>
<dbReference type="PANTHER" id="PTHR24416:SF634">
    <property type="entry name" value="DISCOIDIN DOMAIN-CONTAINING RECEPTOR TYROSINE KINASE B"/>
    <property type="match status" value="1"/>
</dbReference>
<gene>
    <name evidence="5" type="ORF">GSOID_T00003173001</name>
</gene>
<evidence type="ECO:0000256" key="3">
    <source>
        <dbReference type="SAM" id="Phobius"/>
    </source>
</evidence>
<evidence type="ECO:0000256" key="1">
    <source>
        <dbReference type="ARBA" id="ARBA00022840"/>
    </source>
</evidence>
<protein>
    <recommendedName>
        <fullName evidence="4">Protein kinase domain-containing protein</fullName>
    </recommendedName>
</protein>
<dbReference type="InterPro" id="IPR000719">
    <property type="entry name" value="Prot_kinase_dom"/>
</dbReference>
<dbReference type="PANTHER" id="PTHR24416">
    <property type="entry name" value="TYROSINE-PROTEIN KINASE RECEPTOR"/>
    <property type="match status" value="1"/>
</dbReference>
<feature type="domain" description="Protein kinase" evidence="4">
    <location>
        <begin position="561"/>
        <end position="850"/>
    </location>
</feature>
<dbReference type="GO" id="GO:0010976">
    <property type="term" value="P:positive regulation of neuron projection development"/>
    <property type="evidence" value="ECO:0007669"/>
    <property type="project" value="TreeGrafter"/>
</dbReference>
<accession>E4X6K1</accession>
<keyword evidence="3" id="KW-0472">Membrane</keyword>
<evidence type="ECO:0000313" key="6">
    <source>
        <dbReference type="Proteomes" id="UP000001307"/>
    </source>
</evidence>
<dbReference type="GO" id="GO:0043235">
    <property type="term" value="C:receptor complex"/>
    <property type="evidence" value="ECO:0007669"/>
    <property type="project" value="TreeGrafter"/>
</dbReference>
<sequence length="860" mass="97988">MIRKLAEVNFDDATTVDEIEITRVGGRPLPNYIRLDYLNLKGVFKRYLTPSGSDVLNVSSNGRIRITRIASRSFKLRQVFSAQDPPSKSGCIRFEFYTCGTHSKQRVILPSPVIVSHSGNVELEFGFGNFQDEWTLFRFEFYQNDPNTKTYLKIKKIDVNWRVDSANGEHSGFTDVKIRLRHGEGRSQDKEFSKAEFTNYRTSTFEIEHSSNTGYNSIDLLFHKEDFCHIWLKCVKFYLTSEEIITFTMAGDSKQKTGRYSVLIVNPVKHEILVVAPIGAGNSYQELAFQGHLDWQNEQSREFNSEYAVGDQIHKEEFQQTVHFEQNDTTHLWHAKFDENQDGRLAIRFPSNIEKVRIATIVAGDQIHAELESITPTAIYSGNDEVTAATSNTETLAGIVVGIVGALIVIIFVACILIWRKRQQDFPDYATGRERACSPIYPHTQPLVAQNVDLIPRGISLPDQIPQQDRRRTAPVGYTPHRRQASNQSHIGRPLIPTPEVRPCEMKLLARYANEDPIYEPPANFRDQSRRIYGPIGTIRYASPEALRTKEPPPTIAAEHVKALEELGAGEFGEVMLVEAPINCFPRLDRSDLPAGATKVLAALKRLKNNSSPETKKIFLDEANLMYGLRHRNILPLLAVIPDIPALLTGYSEHGDLRQYLRRRLTCQDCDSDDPGFISYKSLLDVSVQIAAAMEYLESVRVVHRDLAARNCFVGRGLRVRVGDFGMSRNLYSKDYFKVTGNVVMPIRWSAWESIILGNFTTKSDVWSFGVTVYEVYILCRERPLEMLSDEQVIQRMVALYKDQSTITCGMVPWLPRPSDCPEETWEVIQTCWQRDEASRPSFKKLHMQLRRQTIANDCN</sequence>
<dbReference type="Gene3D" id="3.30.200.20">
    <property type="entry name" value="Phosphorylase Kinase, domain 1"/>
    <property type="match status" value="1"/>
</dbReference>
<dbReference type="InterPro" id="IPR020635">
    <property type="entry name" value="Tyr_kinase_cat_dom"/>
</dbReference>
<dbReference type="PROSITE" id="PS50011">
    <property type="entry name" value="PROTEIN_KINASE_DOM"/>
    <property type="match status" value="1"/>
</dbReference>
<keyword evidence="6" id="KW-1185">Reference proteome</keyword>
<dbReference type="AlphaFoldDB" id="E4X6K1"/>
<dbReference type="Proteomes" id="UP000001307">
    <property type="component" value="Unassembled WGS sequence"/>
</dbReference>
<evidence type="ECO:0000259" key="4">
    <source>
        <dbReference type="PROSITE" id="PS50011"/>
    </source>
</evidence>
<name>E4X6K1_OIKDI</name>
<keyword evidence="3" id="KW-1133">Transmembrane helix</keyword>
<dbReference type="GO" id="GO:0005886">
    <property type="term" value="C:plasma membrane"/>
    <property type="evidence" value="ECO:0007669"/>
    <property type="project" value="TreeGrafter"/>
</dbReference>
<feature type="transmembrane region" description="Helical" evidence="3">
    <location>
        <begin position="396"/>
        <end position="419"/>
    </location>
</feature>
<dbReference type="SMART" id="SM00219">
    <property type="entry name" value="TyrKc"/>
    <property type="match status" value="1"/>
</dbReference>
<dbReference type="InterPro" id="IPR050122">
    <property type="entry name" value="RTK"/>
</dbReference>
<dbReference type="GO" id="GO:0038062">
    <property type="term" value="F:protein tyrosine kinase collagen receptor activity"/>
    <property type="evidence" value="ECO:0007669"/>
    <property type="project" value="TreeGrafter"/>
</dbReference>
<dbReference type="GO" id="GO:0005524">
    <property type="term" value="F:ATP binding"/>
    <property type="evidence" value="ECO:0007669"/>
    <property type="project" value="UniProtKB-KW"/>
</dbReference>
<keyword evidence="1" id="KW-0067">ATP-binding</keyword>
<dbReference type="InterPro" id="IPR008266">
    <property type="entry name" value="Tyr_kinase_AS"/>
</dbReference>
<dbReference type="PROSITE" id="PS00109">
    <property type="entry name" value="PROTEIN_KINASE_TYR"/>
    <property type="match status" value="1"/>
</dbReference>
<dbReference type="InterPro" id="IPR011009">
    <property type="entry name" value="Kinase-like_dom_sf"/>
</dbReference>
<proteinExistence type="predicted"/>
<dbReference type="InterPro" id="IPR001245">
    <property type="entry name" value="Ser-Thr/Tyr_kinase_cat_dom"/>
</dbReference>
<dbReference type="Pfam" id="PF07714">
    <property type="entry name" value="PK_Tyr_Ser-Thr"/>
    <property type="match status" value="1"/>
</dbReference>
<dbReference type="SUPFAM" id="SSF56112">
    <property type="entry name" value="Protein kinase-like (PK-like)"/>
    <property type="match status" value="1"/>
</dbReference>
<dbReference type="OrthoDB" id="6071166at2759"/>
<dbReference type="GO" id="GO:0005518">
    <property type="term" value="F:collagen binding"/>
    <property type="evidence" value="ECO:0007669"/>
    <property type="project" value="TreeGrafter"/>
</dbReference>
<dbReference type="EMBL" id="FN653027">
    <property type="protein sequence ID" value="CBY07819.1"/>
    <property type="molecule type" value="Genomic_DNA"/>
</dbReference>
<dbReference type="PRINTS" id="PR00109">
    <property type="entry name" value="TYRKINASE"/>
</dbReference>
<dbReference type="GO" id="GO:0051897">
    <property type="term" value="P:positive regulation of phosphatidylinositol 3-kinase/protein kinase B signal transduction"/>
    <property type="evidence" value="ECO:0007669"/>
    <property type="project" value="TreeGrafter"/>
</dbReference>